<accession>A0A9J6CL12</accession>
<reference evidence="2" key="1">
    <citation type="submission" date="2021-03" db="EMBL/GenBank/DDBJ databases">
        <title>Chromosome level genome of the anhydrobiotic midge Polypedilum vanderplanki.</title>
        <authorList>
            <person name="Yoshida Y."/>
            <person name="Kikawada T."/>
            <person name="Gusev O."/>
        </authorList>
    </citation>
    <scope>NUCLEOTIDE SEQUENCE</scope>
    <source>
        <strain evidence="2">NIAS01</strain>
        <tissue evidence="2">Whole body or cell culture</tissue>
    </source>
</reference>
<keyword evidence="3" id="KW-1185">Reference proteome</keyword>
<evidence type="ECO:0000313" key="2">
    <source>
        <dbReference type="EMBL" id="KAG5682624.1"/>
    </source>
</evidence>
<proteinExistence type="predicted"/>
<evidence type="ECO:0000313" key="3">
    <source>
        <dbReference type="Proteomes" id="UP001107558"/>
    </source>
</evidence>
<sequence>MIKLAISLIFLCGLSYSEKIKTTTVDPFEKWFTFRKKEINIEATTTQISITLNDYDNEFMLADSNDNDDLEELFIEIQTTEDPFEEEFDKIFDDYEEIENINDFHKKYTDHPSNTKKKKTTKEPKNIAQSVIDDNLKNFQEAVLNSASFLDSIIQKVRNINLMKKF</sequence>
<name>A0A9J6CL12_POLVA</name>
<dbReference type="EMBL" id="JADBJN010000001">
    <property type="protein sequence ID" value="KAG5682624.1"/>
    <property type="molecule type" value="Genomic_DNA"/>
</dbReference>
<gene>
    <name evidence="2" type="ORF">PVAND_011966</name>
</gene>
<evidence type="ECO:0000256" key="1">
    <source>
        <dbReference type="SAM" id="SignalP"/>
    </source>
</evidence>
<feature type="signal peptide" evidence="1">
    <location>
        <begin position="1"/>
        <end position="17"/>
    </location>
</feature>
<comment type="caution">
    <text evidence="2">The sequence shown here is derived from an EMBL/GenBank/DDBJ whole genome shotgun (WGS) entry which is preliminary data.</text>
</comment>
<keyword evidence="1" id="KW-0732">Signal</keyword>
<dbReference type="Proteomes" id="UP001107558">
    <property type="component" value="Chromosome 1"/>
</dbReference>
<protein>
    <submittedName>
        <fullName evidence="2">Uncharacterized protein</fullName>
    </submittedName>
</protein>
<feature type="chain" id="PRO_5039944206" evidence="1">
    <location>
        <begin position="18"/>
        <end position="166"/>
    </location>
</feature>
<dbReference type="AlphaFoldDB" id="A0A9J6CL12"/>
<organism evidence="2 3">
    <name type="scientific">Polypedilum vanderplanki</name>
    <name type="common">Sleeping chironomid midge</name>
    <dbReference type="NCBI Taxonomy" id="319348"/>
    <lineage>
        <taxon>Eukaryota</taxon>
        <taxon>Metazoa</taxon>
        <taxon>Ecdysozoa</taxon>
        <taxon>Arthropoda</taxon>
        <taxon>Hexapoda</taxon>
        <taxon>Insecta</taxon>
        <taxon>Pterygota</taxon>
        <taxon>Neoptera</taxon>
        <taxon>Endopterygota</taxon>
        <taxon>Diptera</taxon>
        <taxon>Nematocera</taxon>
        <taxon>Chironomoidea</taxon>
        <taxon>Chironomidae</taxon>
        <taxon>Chironominae</taxon>
        <taxon>Polypedilum</taxon>
        <taxon>Polypedilum</taxon>
    </lineage>
</organism>